<gene>
    <name evidence="14" type="ORF">METZ01_LOCUS39788</name>
</gene>
<evidence type="ECO:0000256" key="7">
    <source>
        <dbReference type="ARBA" id="ARBA00023154"/>
    </source>
</evidence>
<feature type="domain" description="Dihydrodipicolinate reductase N-terminal" evidence="12">
    <location>
        <begin position="31"/>
        <end position="94"/>
    </location>
</feature>
<dbReference type="InterPro" id="IPR000846">
    <property type="entry name" value="DapB_N"/>
</dbReference>
<comment type="catalytic activity">
    <reaction evidence="10">
        <text>(S)-2,3,4,5-tetrahydrodipicolinate + NADP(+) + H2O = (2S,4S)-4-hydroxy-2,3,4,5-tetrahydrodipicolinate + NADPH + H(+)</text>
        <dbReference type="Rhea" id="RHEA:35331"/>
        <dbReference type="ChEBI" id="CHEBI:15377"/>
        <dbReference type="ChEBI" id="CHEBI:15378"/>
        <dbReference type="ChEBI" id="CHEBI:16845"/>
        <dbReference type="ChEBI" id="CHEBI:57783"/>
        <dbReference type="ChEBI" id="CHEBI:58349"/>
        <dbReference type="ChEBI" id="CHEBI:67139"/>
        <dbReference type="EC" id="1.17.1.8"/>
    </reaction>
</comment>
<dbReference type="GO" id="GO:0019877">
    <property type="term" value="P:diaminopimelate biosynthetic process"/>
    <property type="evidence" value="ECO:0007669"/>
    <property type="project" value="UniProtKB-KW"/>
</dbReference>
<evidence type="ECO:0000256" key="1">
    <source>
        <dbReference type="ARBA" id="ARBA00006642"/>
    </source>
</evidence>
<sequence length="236" mass="24877">MGRAVENMAMERGHEVVAKIDPTLGSLAIGAETLGGADVAIEFTAPDVAVENITALAAAGVDAVVGTTGWHEHLDEAVAAVDGAGTGMVHAANFSLGVNLFLRLARMAARMADALSEYDVHVREAHHRHKIDHPSGTAITLADILIEELARKESWSATLPDGEPHAQVLYVASERAGETAGSHVVGMEGPDDQIELRHEARTRVGFARGAVAAAEWIQGRSGVFTLDDMLAETFTS</sequence>
<dbReference type="Pfam" id="PF05173">
    <property type="entry name" value="DapB_C"/>
    <property type="match status" value="1"/>
</dbReference>
<dbReference type="InterPro" id="IPR036291">
    <property type="entry name" value="NAD(P)-bd_dom_sf"/>
</dbReference>
<protein>
    <recommendedName>
        <fullName evidence="9">4-hydroxy-tetrahydrodipicolinate reductase</fullName>
        <ecNumber evidence="9">1.17.1.8</ecNumber>
    </recommendedName>
</protein>
<keyword evidence="3" id="KW-0521">NADP</keyword>
<keyword evidence="5" id="KW-0560">Oxidoreductase</keyword>
<dbReference type="GO" id="GO:0009089">
    <property type="term" value="P:lysine biosynthetic process via diaminopimelate"/>
    <property type="evidence" value="ECO:0007669"/>
    <property type="project" value="InterPro"/>
</dbReference>
<evidence type="ECO:0000256" key="4">
    <source>
        <dbReference type="ARBA" id="ARBA00022915"/>
    </source>
</evidence>
<comment type="similarity">
    <text evidence="1">Belongs to the DapB family.</text>
</comment>
<keyword evidence="7" id="KW-0457">Lysine biosynthesis</keyword>
<evidence type="ECO:0000256" key="5">
    <source>
        <dbReference type="ARBA" id="ARBA00023002"/>
    </source>
</evidence>
<evidence type="ECO:0000256" key="8">
    <source>
        <dbReference type="ARBA" id="ARBA00037922"/>
    </source>
</evidence>
<dbReference type="Gene3D" id="3.30.360.10">
    <property type="entry name" value="Dihydrodipicolinate Reductase, domain 2"/>
    <property type="match status" value="1"/>
</dbReference>
<dbReference type="InterPro" id="IPR023940">
    <property type="entry name" value="DHDPR_bac"/>
</dbReference>
<comment type="pathway">
    <text evidence="8">Amino-acid biosynthesis; L-lysine biosynthesis via DAP pathway; (S)-tetrahydrodipicolinate from L-aspartate: step 4/4.</text>
</comment>
<proteinExistence type="inferred from homology"/>
<evidence type="ECO:0000256" key="9">
    <source>
        <dbReference type="ARBA" id="ARBA00038983"/>
    </source>
</evidence>
<dbReference type="NCBIfam" id="TIGR00036">
    <property type="entry name" value="dapB"/>
    <property type="match status" value="1"/>
</dbReference>
<organism evidence="14">
    <name type="scientific">marine metagenome</name>
    <dbReference type="NCBI Taxonomy" id="408172"/>
    <lineage>
        <taxon>unclassified sequences</taxon>
        <taxon>metagenomes</taxon>
        <taxon>ecological metagenomes</taxon>
    </lineage>
</organism>
<dbReference type="EMBL" id="UINC01001705">
    <property type="protein sequence ID" value="SUZ86934.1"/>
    <property type="molecule type" value="Genomic_DNA"/>
</dbReference>
<name>A0A381R6U7_9ZZZZ</name>
<dbReference type="Gene3D" id="3.40.50.720">
    <property type="entry name" value="NAD(P)-binding Rossmann-like Domain"/>
    <property type="match status" value="1"/>
</dbReference>
<keyword evidence="6" id="KW-0520">NAD</keyword>
<keyword evidence="2" id="KW-0028">Amino-acid biosynthesis</keyword>
<dbReference type="PANTHER" id="PTHR20836:SF0">
    <property type="entry name" value="4-HYDROXY-TETRAHYDRODIPICOLINATE REDUCTASE 1, CHLOROPLASTIC-RELATED"/>
    <property type="match status" value="1"/>
</dbReference>
<evidence type="ECO:0000256" key="10">
    <source>
        <dbReference type="ARBA" id="ARBA00049080"/>
    </source>
</evidence>
<reference evidence="14" key="1">
    <citation type="submission" date="2018-05" db="EMBL/GenBank/DDBJ databases">
        <authorList>
            <person name="Lanie J.A."/>
            <person name="Ng W.-L."/>
            <person name="Kazmierczak K.M."/>
            <person name="Andrzejewski T.M."/>
            <person name="Davidsen T.M."/>
            <person name="Wayne K.J."/>
            <person name="Tettelin H."/>
            <person name="Glass J.I."/>
            <person name="Rusch D."/>
            <person name="Podicherti R."/>
            <person name="Tsui H.-C.T."/>
            <person name="Winkler M.E."/>
        </authorList>
    </citation>
    <scope>NUCLEOTIDE SEQUENCE</scope>
</reference>
<dbReference type="PANTHER" id="PTHR20836">
    <property type="entry name" value="DIHYDRODIPICOLINATE REDUCTASE"/>
    <property type="match status" value="1"/>
</dbReference>
<dbReference type="SUPFAM" id="SSF55347">
    <property type="entry name" value="Glyceraldehyde-3-phosphate dehydrogenase-like, C-terminal domain"/>
    <property type="match status" value="1"/>
</dbReference>
<dbReference type="GO" id="GO:0008839">
    <property type="term" value="F:4-hydroxy-tetrahydrodipicolinate reductase"/>
    <property type="evidence" value="ECO:0007669"/>
    <property type="project" value="UniProtKB-EC"/>
</dbReference>
<dbReference type="InterPro" id="IPR022663">
    <property type="entry name" value="DapB_C"/>
</dbReference>
<comment type="catalytic activity">
    <reaction evidence="11">
        <text>(S)-2,3,4,5-tetrahydrodipicolinate + NAD(+) + H2O = (2S,4S)-4-hydroxy-2,3,4,5-tetrahydrodipicolinate + NADH + H(+)</text>
        <dbReference type="Rhea" id="RHEA:35323"/>
        <dbReference type="ChEBI" id="CHEBI:15377"/>
        <dbReference type="ChEBI" id="CHEBI:15378"/>
        <dbReference type="ChEBI" id="CHEBI:16845"/>
        <dbReference type="ChEBI" id="CHEBI:57540"/>
        <dbReference type="ChEBI" id="CHEBI:57945"/>
        <dbReference type="ChEBI" id="CHEBI:67139"/>
        <dbReference type="EC" id="1.17.1.8"/>
    </reaction>
</comment>
<evidence type="ECO:0000256" key="11">
    <source>
        <dbReference type="ARBA" id="ARBA00049396"/>
    </source>
</evidence>
<feature type="domain" description="Dihydrodipicolinate reductase C-terminal" evidence="13">
    <location>
        <begin position="97"/>
        <end position="230"/>
    </location>
</feature>
<dbReference type="PIRSF" id="PIRSF000161">
    <property type="entry name" value="DHPR"/>
    <property type="match status" value="1"/>
</dbReference>
<dbReference type="Pfam" id="PF01113">
    <property type="entry name" value="DapB_N"/>
    <property type="match status" value="1"/>
</dbReference>
<accession>A0A381R6U7</accession>
<evidence type="ECO:0000259" key="12">
    <source>
        <dbReference type="Pfam" id="PF01113"/>
    </source>
</evidence>
<keyword evidence="4" id="KW-0220">Diaminopimelate biosynthesis</keyword>
<dbReference type="AlphaFoldDB" id="A0A381R6U7"/>
<dbReference type="SUPFAM" id="SSF51735">
    <property type="entry name" value="NAD(P)-binding Rossmann-fold domains"/>
    <property type="match status" value="1"/>
</dbReference>
<evidence type="ECO:0000259" key="13">
    <source>
        <dbReference type="Pfam" id="PF05173"/>
    </source>
</evidence>
<evidence type="ECO:0000256" key="2">
    <source>
        <dbReference type="ARBA" id="ARBA00022605"/>
    </source>
</evidence>
<dbReference type="EC" id="1.17.1.8" evidence="9"/>
<evidence type="ECO:0000256" key="3">
    <source>
        <dbReference type="ARBA" id="ARBA00022857"/>
    </source>
</evidence>
<evidence type="ECO:0000256" key="6">
    <source>
        <dbReference type="ARBA" id="ARBA00023027"/>
    </source>
</evidence>
<evidence type="ECO:0000313" key="14">
    <source>
        <dbReference type="EMBL" id="SUZ86934.1"/>
    </source>
</evidence>